<feature type="chain" id="PRO_5025662034" evidence="3">
    <location>
        <begin position="23"/>
        <end position="470"/>
    </location>
</feature>
<proteinExistence type="predicted"/>
<sequence>MKRILPVFIAALALLFSSPGWAAAIITIVNGDSPGVGFNDATAVAPVGGNTGTTLGAQRLNAFQAAASKWGATLTSTVPIRILATWQALPCDAGGAVLGSAGALEVFRDFPGAPVANAWFSKAETNKYVGADVDPDTADIRARFNINLGKPGCLTGSPFYLGLDNMHGAQIDLVTVLEHEFGHGLGFQTYTDAETGEQLEGEPSIWDYFLLDTTSGKLWKDMSDAERAASAVKSGKLVWNGANVKTAAQTVLQQGTPVLTVLAPASAAGVIQVGTAAFGPPLASPGVTGEVMPVVDMADGRGLACDPLSFNNASAVNGHIALIDRGTCTFVVKVKNAQNAGAIGVIIADNLPGAPPPGLGGTDASITIPAVRITFDDGNRLKAALAMRSRQHSGVFANLGVNLAIRAGADAAGRVLMYAPNPIQPGSSVSHYDTSAFPNQLMEPSINADLSHDVAPPRDLTFPLLRDIGW</sequence>
<feature type="domain" description="PA" evidence="4">
    <location>
        <begin position="289"/>
        <end position="381"/>
    </location>
</feature>
<dbReference type="PANTHER" id="PTHR22702">
    <property type="entry name" value="PROTEASE-ASSOCIATED DOMAIN-CONTAINING PROTEIN"/>
    <property type="match status" value="1"/>
</dbReference>
<dbReference type="Gene3D" id="3.50.30.30">
    <property type="match status" value="1"/>
</dbReference>
<evidence type="ECO:0000313" key="6">
    <source>
        <dbReference type="Proteomes" id="UP000440498"/>
    </source>
</evidence>
<dbReference type="PANTHER" id="PTHR22702:SF1">
    <property type="entry name" value="PROTEASE-ASSOCIATED DOMAIN-CONTAINING PROTEIN 1"/>
    <property type="match status" value="1"/>
</dbReference>
<evidence type="ECO:0000256" key="3">
    <source>
        <dbReference type="SAM" id="SignalP"/>
    </source>
</evidence>
<evidence type="ECO:0000259" key="4">
    <source>
        <dbReference type="Pfam" id="PF02225"/>
    </source>
</evidence>
<keyword evidence="1 3" id="KW-0732">Signal</keyword>
<dbReference type="InterPro" id="IPR003137">
    <property type="entry name" value="PA_domain"/>
</dbReference>
<accession>A0A6A7MX11</accession>
<dbReference type="RefSeq" id="WP_152836605.1">
    <property type="nucleotide sequence ID" value="NZ_WHUG01000001.1"/>
</dbReference>
<reference evidence="5 6" key="1">
    <citation type="submission" date="2019-10" db="EMBL/GenBank/DDBJ databases">
        <title>Two novel species isolated from a subtropical stream in China.</title>
        <authorList>
            <person name="Lu H."/>
        </authorList>
    </citation>
    <scope>NUCLEOTIDE SEQUENCE [LARGE SCALE GENOMIC DNA]</scope>
    <source>
        <strain evidence="5 6">FT29W</strain>
    </source>
</reference>
<dbReference type="InterPro" id="IPR046450">
    <property type="entry name" value="PA_dom_sf"/>
</dbReference>
<keyword evidence="6" id="KW-1185">Reference proteome</keyword>
<evidence type="ECO:0000256" key="1">
    <source>
        <dbReference type="ARBA" id="ARBA00022729"/>
    </source>
</evidence>
<dbReference type="AlphaFoldDB" id="A0A6A7MX11"/>
<dbReference type="EMBL" id="WHUG01000001">
    <property type="protein sequence ID" value="MQA37265.1"/>
    <property type="molecule type" value="Genomic_DNA"/>
</dbReference>
<keyword evidence="2" id="KW-0325">Glycoprotein</keyword>
<dbReference type="SUPFAM" id="SSF52025">
    <property type="entry name" value="PA domain"/>
    <property type="match status" value="1"/>
</dbReference>
<protein>
    <submittedName>
        <fullName evidence="5">Peptidase</fullName>
    </submittedName>
</protein>
<organism evidence="5 6">
    <name type="scientific">Rugamonas aquatica</name>
    <dbReference type="NCBI Taxonomy" id="2743357"/>
    <lineage>
        <taxon>Bacteria</taxon>
        <taxon>Pseudomonadati</taxon>
        <taxon>Pseudomonadota</taxon>
        <taxon>Betaproteobacteria</taxon>
        <taxon>Burkholderiales</taxon>
        <taxon>Oxalobacteraceae</taxon>
        <taxon>Telluria group</taxon>
        <taxon>Rugamonas</taxon>
    </lineage>
</organism>
<evidence type="ECO:0000256" key="2">
    <source>
        <dbReference type="ARBA" id="ARBA00023180"/>
    </source>
</evidence>
<dbReference type="SUPFAM" id="SSF55486">
    <property type="entry name" value="Metalloproteases ('zincins'), catalytic domain"/>
    <property type="match status" value="1"/>
</dbReference>
<feature type="signal peptide" evidence="3">
    <location>
        <begin position="1"/>
        <end position="22"/>
    </location>
</feature>
<dbReference type="Proteomes" id="UP000440498">
    <property type="component" value="Unassembled WGS sequence"/>
</dbReference>
<dbReference type="CDD" id="cd04818">
    <property type="entry name" value="PA_subtilisin_1"/>
    <property type="match status" value="1"/>
</dbReference>
<gene>
    <name evidence="5" type="ORF">GEV02_03815</name>
</gene>
<dbReference type="Pfam" id="PF02225">
    <property type="entry name" value="PA"/>
    <property type="match status" value="1"/>
</dbReference>
<name>A0A6A7MX11_9BURK</name>
<comment type="caution">
    <text evidence="5">The sequence shown here is derived from an EMBL/GenBank/DDBJ whole genome shotgun (WGS) entry which is preliminary data.</text>
</comment>
<evidence type="ECO:0000313" key="5">
    <source>
        <dbReference type="EMBL" id="MQA37265.1"/>
    </source>
</evidence>